<comment type="cofactor">
    <cofactor evidence="1">
        <name>a divalent metal cation</name>
        <dbReference type="ChEBI" id="CHEBI:60240"/>
    </cofactor>
</comment>
<gene>
    <name evidence="9" type="ORF">PEVE_00030956</name>
</gene>
<keyword evidence="2" id="KW-0479">Metal-binding</keyword>
<dbReference type="InterPro" id="IPR006612">
    <property type="entry name" value="THAP_Znf"/>
</dbReference>
<evidence type="ECO:0000256" key="1">
    <source>
        <dbReference type="ARBA" id="ARBA00001968"/>
    </source>
</evidence>
<sequence length="505" mass="58012">MANDHCSVNYRTNDKRNESGKDLSFFNFPSNETQRSQWIAAIKRDEGPHFEIKKGCTLVCSTHFKPSDMFKIITGRTRLKAGVVPSQFQWTKACNERSKNKLQNLKEINEMQAQEERRQSIVDSFCQDVELKQVTEQVTVQEASAGAEPMEEMNAELENENIQPAEPSAEEQIEILKAKIKDLEEEVEDLKGSRFGAENISKDPELLSFYTGFVSKERFDSFYSWVEPYAKTMIKWSQIQRQRGKENYKRRRSCGNLALSPYDQFFLFMIRLRLGLLETDLGVRFNISKSSVSRIILTWANFLYTMLGQVPIWPTTAQIKNSMPECFKTIYPKTRVILDCTEIKVQRPSSTVLNSEFYSAYKSHTTLKCLVGIAPHGAVTFISSLYQGSISDKEITRHSGILSLIQEGDEVMADKGFLIQDLLEPKKATLTIPPFLSKTRSMQFTYKEVTETQQIARLCIHVERAIRRIKEYQIFHKVLPLSLAGSVNQIWTVCCLLTNFRGPLY</sequence>
<evidence type="ECO:0000256" key="7">
    <source>
        <dbReference type="SAM" id="Coils"/>
    </source>
</evidence>
<dbReference type="Pfam" id="PF05485">
    <property type="entry name" value="THAP"/>
    <property type="match status" value="1"/>
</dbReference>
<accession>A0ABN8MCG4</accession>
<keyword evidence="5 6" id="KW-0238">DNA-binding</keyword>
<name>A0ABN8MCG4_9CNID</name>
<dbReference type="Pfam" id="PF13613">
    <property type="entry name" value="HTH_Tnp_4"/>
    <property type="match status" value="1"/>
</dbReference>
<dbReference type="Pfam" id="PF13359">
    <property type="entry name" value="DDE_Tnp_4"/>
    <property type="match status" value="1"/>
</dbReference>
<dbReference type="PROSITE" id="PS50950">
    <property type="entry name" value="ZF_THAP"/>
    <property type="match status" value="1"/>
</dbReference>
<dbReference type="PANTHER" id="PTHR23080">
    <property type="entry name" value="THAP DOMAIN PROTEIN"/>
    <property type="match status" value="1"/>
</dbReference>
<dbReference type="InterPro" id="IPR038441">
    <property type="entry name" value="THAP_Znf_sf"/>
</dbReference>
<evidence type="ECO:0000256" key="6">
    <source>
        <dbReference type="PROSITE-ProRule" id="PRU00309"/>
    </source>
</evidence>
<dbReference type="SMART" id="SM00692">
    <property type="entry name" value="DM3"/>
    <property type="match status" value="1"/>
</dbReference>
<feature type="coiled-coil region" evidence="7">
    <location>
        <begin position="166"/>
        <end position="200"/>
    </location>
</feature>
<evidence type="ECO:0000256" key="5">
    <source>
        <dbReference type="ARBA" id="ARBA00023125"/>
    </source>
</evidence>
<evidence type="ECO:0000256" key="3">
    <source>
        <dbReference type="ARBA" id="ARBA00022771"/>
    </source>
</evidence>
<organism evidence="9 10">
    <name type="scientific">Porites evermanni</name>
    <dbReference type="NCBI Taxonomy" id="104178"/>
    <lineage>
        <taxon>Eukaryota</taxon>
        <taxon>Metazoa</taxon>
        <taxon>Cnidaria</taxon>
        <taxon>Anthozoa</taxon>
        <taxon>Hexacorallia</taxon>
        <taxon>Scleractinia</taxon>
        <taxon>Fungiina</taxon>
        <taxon>Poritidae</taxon>
        <taxon>Porites</taxon>
    </lineage>
</organism>
<dbReference type="InterPro" id="IPR027806">
    <property type="entry name" value="HARBI1_dom"/>
</dbReference>
<protein>
    <recommendedName>
        <fullName evidence="8">THAP-type domain-containing protein</fullName>
    </recommendedName>
</protein>
<evidence type="ECO:0000313" key="10">
    <source>
        <dbReference type="Proteomes" id="UP001159427"/>
    </source>
</evidence>
<evidence type="ECO:0000313" key="9">
    <source>
        <dbReference type="EMBL" id="CAH3027185.1"/>
    </source>
</evidence>
<dbReference type="PANTHER" id="PTHR23080:SF133">
    <property type="entry name" value="SI:CH211-262I1.5-RELATED"/>
    <property type="match status" value="1"/>
</dbReference>
<evidence type="ECO:0000256" key="2">
    <source>
        <dbReference type="ARBA" id="ARBA00022723"/>
    </source>
</evidence>
<comment type="caution">
    <text evidence="9">The sequence shown here is derived from an EMBL/GenBank/DDBJ whole genome shotgun (WGS) entry which is preliminary data.</text>
</comment>
<keyword evidence="3 6" id="KW-0863">Zinc-finger</keyword>
<dbReference type="InterPro" id="IPR027805">
    <property type="entry name" value="Transposase_HTH_dom"/>
</dbReference>
<dbReference type="SUPFAM" id="SSF57716">
    <property type="entry name" value="Glucocorticoid receptor-like (DNA-binding domain)"/>
    <property type="match status" value="1"/>
</dbReference>
<keyword evidence="4" id="KW-0862">Zinc</keyword>
<keyword evidence="10" id="KW-1185">Reference proteome</keyword>
<feature type="domain" description="THAP-type" evidence="8">
    <location>
        <begin position="1"/>
        <end position="88"/>
    </location>
</feature>
<keyword evidence="7" id="KW-0175">Coiled coil</keyword>
<evidence type="ECO:0000259" key="8">
    <source>
        <dbReference type="PROSITE" id="PS50950"/>
    </source>
</evidence>
<reference evidence="9 10" key="1">
    <citation type="submission" date="2022-05" db="EMBL/GenBank/DDBJ databases">
        <authorList>
            <consortium name="Genoscope - CEA"/>
            <person name="William W."/>
        </authorList>
    </citation>
    <scope>NUCLEOTIDE SEQUENCE [LARGE SCALE GENOMIC DNA]</scope>
</reference>
<dbReference type="Gene3D" id="6.20.210.20">
    <property type="entry name" value="THAP domain"/>
    <property type="match status" value="1"/>
</dbReference>
<dbReference type="SMART" id="SM00980">
    <property type="entry name" value="THAP"/>
    <property type="match status" value="1"/>
</dbReference>
<dbReference type="EMBL" id="CALNXI010000440">
    <property type="protein sequence ID" value="CAH3027185.1"/>
    <property type="molecule type" value="Genomic_DNA"/>
</dbReference>
<dbReference type="Proteomes" id="UP001159427">
    <property type="component" value="Unassembled WGS sequence"/>
</dbReference>
<evidence type="ECO:0000256" key="4">
    <source>
        <dbReference type="ARBA" id="ARBA00022833"/>
    </source>
</evidence>
<proteinExistence type="predicted"/>